<organism evidence="1 2">
    <name type="scientific">Escallonia herrerae</name>
    <dbReference type="NCBI Taxonomy" id="1293975"/>
    <lineage>
        <taxon>Eukaryota</taxon>
        <taxon>Viridiplantae</taxon>
        <taxon>Streptophyta</taxon>
        <taxon>Embryophyta</taxon>
        <taxon>Tracheophyta</taxon>
        <taxon>Spermatophyta</taxon>
        <taxon>Magnoliopsida</taxon>
        <taxon>eudicotyledons</taxon>
        <taxon>Gunneridae</taxon>
        <taxon>Pentapetalae</taxon>
        <taxon>asterids</taxon>
        <taxon>campanulids</taxon>
        <taxon>Escalloniales</taxon>
        <taxon>Escalloniaceae</taxon>
        <taxon>Escallonia</taxon>
    </lineage>
</organism>
<gene>
    <name evidence="1" type="ORF">RJ639_039803</name>
</gene>
<dbReference type="EMBL" id="JAVXUP010000428">
    <property type="protein sequence ID" value="KAK3028109.1"/>
    <property type="molecule type" value="Genomic_DNA"/>
</dbReference>
<proteinExistence type="predicted"/>
<feature type="non-terminal residue" evidence="1">
    <location>
        <position position="1"/>
    </location>
</feature>
<sequence>TEIPIDDSGAVVNVMVLAGGGASEKTKNRQQNALIDLLQVLSYWEFSNVDFLGKVQEMAKDSDMRITRLLFCGPHFPASTNYTREYLCKYPFIQDSMTLFECFEELIVERTIIMSLVTPPDFNK</sequence>
<comment type="caution">
    <text evidence="1">The sequence shown here is derived from an EMBL/GenBank/DDBJ whole genome shotgun (WGS) entry which is preliminary data.</text>
</comment>
<keyword evidence="2" id="KW-1185">Reference proteome</keyword>
<accession>A0AA89B3G5</accession>
<dbReference type="AlphaFoldDB" id="A0AA89B3G5"/>
<dbReference type="Proteomes" id="UP001188597">
    <property type="component" value="Unassembled WGS sequence"/>
</dbReference>
<protein>
    <submittedName>
        <fullName evidence="1">Uncharacterized protein</fullName>
    </submittedName>
</protein>
<name>A0AA89B3G5_9ASTE</name>
<evidence type="ECO:0000313" key="1">
    <source>
        <dbReference type="EMBL" id="KAK3028109.1"/>
    </source>
</evidence>
<reference evidence="1" key="1">
    <citation type="submission" date="2022-12" db="EMBL/GenBank/DDBJ databases">
        <title>Draft genome assemblies for two species of Escallonia (Escalloniales).</title>
        <authorList>
            <person name="Chanderbali A."/>
            <person name="Dervinis C."/>
            <person name="Anghel I."/>
            <person name="Soltis D."/>
            <person name="Soltis P."/>
            <person name="Zapata F."/>
        </authorList>
    </citation>
    <scope>NUCLEOTIDE SEQUENCE</scope>
    <source>
        <strain evidence="1">UCBG64.0493</strain>
        <tissue evidence="1">Leaf</tissue>
    </source>
</reference>
<evidence type="ECO:0000313" key="2">
    <source>
        <dbReference type="Proteomes" id="UP001188597"/>
    </source>
</evidence>